<organism evidence="4 5">
    <name type="scientific">Marilutibacter spongiae</name>
    <dbReference type="NCBI Taxonomy" id="2025720"/>
    <lineage>
        <taxon>Bacteria</taxon>
        <taxon>Pseudomonadati</taxon>
        <taxon>Pseudomonadota</taxon>
        <taxon>Gammaproteobacteria</taxon>
        <taxon>Lysobacterales</taxon>
        <taxon>Lysobacteraceae</taxon>
        <taxon>Marilutibacter</taxon>
    </lineage>
</organism>
<accession>A0A7W3Y4R2</accession>
<dbReference type="Gene3D" id="2.60.40.10">
    <property type="entry name" value="Immunoglobulins"/>
    <property type="match status" value="1"/>
</dbReference>
<keyword evidence="5" id="KW-1185">Reference proteome</keyword>
<evidence type="ECO:0000313" key="4">
    <source>
        <dbReference type="EMBL" id="MBB1059387.1"/>
    </source>
</evidence>
<dbReference type="RefSeq" id="WP_182685034.1">
    <property type="nucleotide sequence ID" value="NZ_JACHTF010000002.1"/>
</dbReference>
<gene>
    <name evidence="4" type="ORF">H4F98_02235</name>
</gene>
<dbReference type="AlphaFoldDB" id="A0A7W3Y4R2"/>
<evidence type="ECO:0000256" key="2">
    <source>
        <dbReference type="SAM" id="SignalP"/>
    </source>
</evidence>
<sequence>MSRSTPNTTRLARAGMLALVLSGPLVAQERPPETREPTVDPVDAMPAQGMIAAPKPGPQQDGDPGGPGQGRQAQFAPVGAVDLLLVDAFQLGNSAIPWGTAATVPASDAVQFKRGRCVFRYRFTARNDGAAGAGAFTNRIHRDAVAGPVLATDPVTGLVAGAMVNSDGHLLLAPGTTLLYVAVDDGATVAETNEANNVRRVRVTVKGDCRRAR</sequence>
<dbReference type="Proteomes" id="UP000523196">
    <property type="component" value="Unassembled WGS sequence"/>
</dbReference>
<dbReference type="Pfam" id="PF07705">
    <property type="entry name" value="CARDB"/>
    <property type="match status" value="1"/>
</dbReference>
<dbReference type="InterPro" id="IPR013783">
    <property type="entry name" value="Ig-like_fold"/>
</dbReference>
<comment type="caution">
    <text evidence="4">The sequence shown here is derived from an EMBL/GenBank/DDBJ whole genome shotgun (WGS) entry which is preliminary data.</text>
</comment>
<protein>
    <recommendedName>
        <fullName evidence="3">CARDB domain-containing protein</fullName>
    </recommendedName>
</protein>
<reference evidence="4 5" key="1">
    <citation type="submission" date="2020-08" db="EMBL/GenBank/DDBJ databases">
        <authorList>
            <person name="Xu S."/>
            <person name="Li A."/>
        </authorList>
    </citation>
    <scope>NUCLEOTIDE SEQUENCE [LARGE SCALE GENOMIC DNA]</scope>
    <source>
        <strain evidence="4 5">119BY6-57</strain>
    </source>
</reference>
<feature type="signal peptide" evidence="2">
    <location>
        <begin position="1"/>
        <end position="27"/>
    </location>
</feature>
<evidence type="ECO:0000256" key="1">
    <source>
        <dbReference type="SAM" id="MobiDB-lite"/>
    </source>
</evidence>
<feature type="domain" description="CARDB" evidence="3">
    <location>
        <begin position="121"/>
        <end position="199"/>
    </location>
</feature>
<proteinExistence type="predicted"/>
<feature type="chain" id="PRO_5030509954" description="CARDB domain-containing protein" evidence="2">
    <location>
        <begin position="28"/>
        <end position="213"/>
    </location>
</feature>
<evidence type="ECO:0000259" key="3">
    <source>
        <dbReference type="Pfam" id="PF07705"/>
    </source>
</evidence>
<feature type="region of interest" description="Disordered" evidence="1">
    <location>
        <begin position="23"/>
        <end position="73"/>
    </location>
</feature>
<dbReference type="EMBL" id="JACHTF010000002">
    <property type="protein sequence ID" value="MBB1059387.1"/>
    <property type="molecule type" value="Genomic_DNA"/>
</dbReference>
<name>A0A7W3Y4R2_9GAMM</name>
<keyword evidence="2" id="KW-0732">Signal</keyword>
<evidence type="ECO:0000313" key="5">
    <source>
        <dbReference type="Proteomes" id="UP000523196"/>
    </source>
</evidence>
<dbReference type="InterPro" id="IPR011635">
    <property type="entry name" value="CARDB"/>
</dbReference>